<feature type="region of interest" description="Disordered" evidence="3">
    <location>
        <begin position="37"/>
        <end position="64"/>
    </location>
</feature>
<dbReference type="Gene3D" id="3.40.50.1820">
    <property type="entry name" value="alpha/beta hydrolase"/>
    <property type="match status" value="2"/>
</dbReference>
<reference evidence="8 9" key="2">
    <citation type="submission" date="2016-05" db="EMBL/GenBank/DDBJ databases">
        <authorList>
            <person name="Naeem Raeece"/>
        </authorList>
    </citation>
    <scope>NUCLEOTIDE SEQUENCE [LARGE SCALE GENOMIC DNA]</scope>
</reference>
<keyword evidence="2" id="KW-0443">Lipid metabolism</keyword>
<dbReference type="EMBL" id="FLRD01000082">
    <property type="protein sequence ID" value="SBT35375.1"/>
    <property type="molecule type" value="Genomic_DNA"/>
</dbReference>
<dbReference type="Pfam" id="PF04083">
    <property type="entry name" value="Abhydro_lipase"/>
    <property type="match status" value="1"/>
</dbReference>
<protein>
    <submittedName>
        <fullName evidence="7">Uncharacterized protein</fullName>
    </submittedName>
</protein>
<dbReference type="Proteomes" id="UP000078555">
    <property type="component" value="Unassembled WGS sequence"/>
</dbReference>
<dbReference type="InterPro" id="IPR000073">
    <property type="entry name" value="AB_hydrolase_1"/>
</dbReference>
<feature type="region of interest" description="Disordered" evidence="3">
    <location>
        <begin position="298"/>
        <end position="385"/>
    </location>
</feature>
<feature type="compositionally biased region" description="Polar residues" evidence="3">
    <location>
        <begin position="298"/>
        <end position="318"/>
    </location>
</feature>
<dbReference type="GO" id="GO:0016042">
    <property type="term" value="P:lipid catabolic process"/>
    <property type="evidence" value="ECO:0007669"/>
    <property type="project" value="UniProtKB-KW"/>
</dbReference>
<reference evidence="7" key="1">
    <citation type="submission" date="2016-05" db="EMBL/GenBank/DDBJ databases">
        <authorList>
            <person name="Lavstsen T."/>
            <person name="Jespersen J.S."/>
        </authorList>
    </citation>
    <scope>NUCLEOTIDE SEQUENCE [LARGE SCALE GENOMIC DNA]</scope>
</reference>
<feature type="compositionally biased region" description="Low complexity" evidence="3">
    <location>
        <begin position="41"/>
        <end position="64"/>
    </location>
</feature>
<accession>A0A1A8YWC2</accession>
<feature type="region of interest" description="Disordered" evidence="3">
    <location>
        <begin position="403"/>
        <end position="447"/>
    </location>
</feature>
<keyword evidence="1" id="KW-0442">Lipid degradation</keyword>
<evidence type="ECO:0000256" key="2">
    <source>
        <dbReference type="ARBA" id="ARBA00023098"/>
    </source>
</evidence>
<feature type="compositionally biased region" description="Low complexity" evidence="3">
    <location>
        <begin position="364"/>
        <end position="378"/>
    </location>
</feature>
<evidence type="ECO:0000259" key="5">
    <source>
        <dbReference type="Pfam" id="PF04083"/>
    </source>
</evidence>
<dbReference type="Proteomes" id="UP000078550">
    <property type="component" value="Unassembled WGS sequence"/>
</dbReference>
<dbReference type="InterPro" id="IPR029058">
    <property type="entry name" value="AB_hydrolase_fold"/>
</dbReference>
<feature type="domain" description="Partial AB-hydrolase lipase" evidence="5">
    <location>
        <begin position="118"/>
        <end position="173"/>
    </location>
</feature>
<evidence type="ECO:0000256" key="1">
    <source>
        <dbReference type="ARBA" id="ARBA00022963"/>
    </source>
</evidence>
<sequence length="744" mass="83101">MSRFALSNLSPGISTIYPAYRELNTLQSNLLFLNADTNEKNNNNGNNNNNNNNNDNNDINDNNDNNNCDSNSRCNSGNNDCHVKAGENTRLSEFCGKKKKKYKFDDMEKLLHKLTNGKFKAEKHYVYTTDGYRLNLYRIVNTENPEANNIKNKRGVFCLNHGLFESSINYACKGYNSLAFKIFSNNYDVWISNNRGNSFTKFVGKKYAMKKIMERYSLEDLKDLGFDSSNVEGQNSEEEDTHNSILDKKRGCAEGVNQSGVDNHSNGFVSGRGQFCADSSLCNNALCDKTADTVEENTSNNISNNGAISTQDNISQNGDKVGIKKTHVTSSNNDNEGKHDSDNLYKGGNGSLGGEVKNGPVLGNTFTNSASNETSSSSGANQFKCSSSPLPCLKEKYITKKEAAEKEEKGPSDSLQGSAVNTSSVHPDGRVIEGSSTPISSDKSSEKMNYHHHHVQGGVSILAGEVGNEEEVEELQRIGGVSGVHENDKDEEDVIPDEAEIDDWTFEDMGSKDLPAIVKYIRTETEREKIIYVGFSQGSIQMLISSCINPYVNNSIKRCYLLSLPIILRSRYNLLKSVKFLLHISKYYKAILGGRALIQKVLSDKLASYLISNSADLITRHLFKYYNENIGSKEKEIYFLHTPSGTTSKANLKKWISSFDNNPVTDIVEKYAHKCSIPMTLIFGDKDTIVHTQNSINYMQKKFSKNDLKIIRKEDWSHLDPVWSDNDKIVISCILNDMKEDDDP</sequence>
<keyword evidence="9" id="KW-1185">Reference proteome</keyword>
<evidence type="ECO:0000313" key="6">
    <source>
        <dbReference type="EMBL" id="SBT35375.1"/>
    </source>
</evidence>
<evidence type="ECO:0000259" key="4">
    <source>
        <dbReference type="Pfam" id="PF00561"/>
    </source>
</evidence>
<dbReference type="Pfam" id="PF00561">
    <property type="entry name" value="Abhydrolase_1"/>
    <property type="match status" value="1"/>
</dbReference>
<organism evidence="7 8">
    <name type="scientific">Plasmodium ovale wallikeri</name>
    <dbReference type="NCBI Taxonomy" id="864142"/>
    <lineage>
        <taxon>Eukaryota</taxon>
        <taxon>Sar</taxon>
        <taxon>Alveolata</taxon>
        <taxon>Apicomplexa</taxon>
        <taxon>Aconoidasida</taxon>
        <taxon>Haemosporida</taxon>
        <taxon>Plasmodiidae</taxon>
        <taxon>Plasmodium</taxon>
        <taxon>Plasmodium (Plasmodium)</taxon>
    </lineage>
</organism>
<feature type="compositionally biased region" description="Polar residues" evidence="3">
    <location>
        <begin position="413"/>
        <end position="425"/>
    </location>
</feature>
<evidence type="ECO:0000313" key="7">
    <source>
        <dbReference type="EMBL" id="SBT35833.1"/>
    </source>
</evidence>
<gene>
    <name evidence="6" type="ORF">POVWA1_027050</name>
    <name evidence="7" type="ORF">POVWA2_027020</name>
</gene>
<dbReference type="EMBL" id="FLRE01000107">
    <property type="protein sequence ID" value="SBT35833.1"/>
    <property type="molecule type" value="Genomic_DNA"/>
</dbReference>
<evidence type="ECO:0000313" key="8">
    <source>
        <dbReference type="Proteomes" id="UP000078550"/>
    </source>
</evidence>
<evidence type="ECO:0000313" key="9">
    <source>
        <dbReference type="Proteomes" id="UP000078555"/>
    </source>
</evidence>
<dbReference type="PANTHER" id="PTHR11005">
    <property type="entry name" value="LYSOSOMAL ACID LIPASE-RELATED"/>
    <property type="match status" value="1"/>
</dbReference>
<name>A0A1A8YWC2_PLAOA</name>
<feature type="domain" description="AB hydrolase-1" evidence="4">
    <location>
        <begin position="503"/>
        <end position="719"/>
    </location>
</feature>
<dbReference type="AlphaFoldDB" id="A0A1A8YWC2"/>
<evidence type="ECO:0000256" key="3">
    <source>
        <dbReference type="SAM" id="MobiDB-lite"/>
    </source>
</evidence>
<dbReference type="InterPro" id="IPR006693">
    <property type="entry name" value="AB_hydrolase_lipase"/>
</dbReference>
<dbReference type="SUPFAM" id="SSF53474">
    <property type="entry name" value="alpha/beta-Hydrolases"/>
    <property type="match status" value="2"/>
</dbReference>
<proteinExistence type="predicted"/>